<gene>
    <name evidence="3" type="ORF">C7212DRAFT_158330</name>
</gene>
<accession>A0A317SZ61</accession>
<protein>
    <recommendedName>
        <fullName evidence="2">Transposase Tc1-like domain-containing protein</fullName>
    </recommendedName>
</protein>
<evidence type="ECO:0000256" key="1">
    <source>
        <dbReference type="SAM" id="MobiDB-lite"/>
    </source>
</evidence>
<comment type="caution">
    <text evidence="3">The sequence shown here is derived from an EMBL/GenBank/DDBJ whole genome shotgun (WGS) entry which is preliminary data.</text>
</comment>
<dbReference type="Pfam" id="PF01498">
    <property type="entry name" value="HTH_Tnp_Tc3_2"/>
    <property type="match status" value="1"/>
</dbReference>
<feature type="non-terminal residue" evidence="3">
    <location>
        <position position="108"/>
    </location>
</feature>
<reference evidence="3 4" key="1">
    <citation type="submission" date="2018-03" db="EMBL/GenBank/DDBJ databases">
        <title>Genomes of Pezizomycetes fungi and the evolution of truffles.</title>
        <authorList>
            <person name="Murat C."/>
            <person name="Payen T."/>
            <person name="Noel B."/>
            <person name="Kuo A."/>
            <person name="Martin F.M."/>
        </authorList>
    </citation>
    <scope>NUCLEOTIDE SEQUENCE [LARGE SCALE GENOMIC DNA]</scope>
    <source>
        <strain evidence="3">091103-1</strain>
    </source>
</reference>
<sequence>MTNHQISHYLDIPLSTVKSTFAKRDQEGKENEGRGRHPKTTKLQDEAMVEEALKNHHTSYSEIAERVAPNVSAKTVKRRLAQKHLKKWMAQERVHLDEDLAQKRLEWA</sequence>
<dbReference type="InterPro" id="IPR002492">
    <property type="entry name" value="Transposase_Tc1-like"/>
</dbReference>
<keyword evidence="4" id="KW-1185">Reference proteome</keyword>
<feature type="compositionally biased region" description="Basic and acidic residues" evidence="1">
    <location>
        <begin position="22"/>
        <end position="35"/>
    </location>
</feature>
<evidence type="ECO:0000313" key="3">
    <source>
        <dbReference type="EMBL" id="PWW79725.1"/>
    </source>
</evidence>
<dbReference type="GO" id="GO:0006313">
    <property type="term" value="P:DNA transposition"/>
    <property type="evidence" value="ECO:0007669"/>
    <property type="project" value="InterPro"/>
</dbReference>
<evidence type="ECO:0000259" key="2">
    <source>
        <dbReference type="Pfam" id="PF01498"/>
    </source>
</evidence>
<dbReference type="GO" id="GO:0003677">
    <property type="term" value="F:DNA binding"/>
    <property type="evidence" value="ECO:0007669"/>
    <property type="project" value="InterPro"/>
</dbReference>
<evidence type="ECO:0000313" key="4">
    <source>
        <dbReference type="Proteomes" id="UP000246991"/>
    </source>
</evidence>
<dbReference type="SUPFAM" id="SSF46689">
    <property type="entry name" value="Homeodomain-like"/>
    <property type="match status" value="1"/>
</dbReference>
<dbReference type="GO" id="GO:0015074">
    <property type="term" value="P:DNA integration"/>
    <property type="evidence" value="ECO:0007669"/>
    <property type="project" value="InterPro"/>
</dbReference>
<dbReference type="Proteomes" id="UP000246991">
    <property type="component" value="Unassembled WGS sequence"/>
</dbReference>
<dbReference type="AlphaFoldDB" id="A0A317SZ61"/>
<name>A0A317SZ61_9PEZI</name>
<dbReference type="InterPro" id="IPR009057">
    <property type="entry name" value="Homeodomain-like_sf"/>
</dbReference>
<feature type="domain" description="Transposase Tc1-like" evidence="2">
    <location>
        <begin position="47"/>
        <end position="108"/>
    </location>
</feature>
<dbReference type="EMBL" id="PYWC01000006">
    <property type="protein sequence ID" value="PWW79725.1"/>
    <property type="molecule type" value="Genomic_DNA"/>
</dbReference>
<proteinExistence type="predicted"/>
<organism evidence="3 4">
    <name type="scientific">Tuber magnatum</name>
    <name type="common">white Piedmont truffle</name>
    <dbReference type="NCBI Taxonomy" id="42249"/>
    <lineage>
        <taxon>Eukaryota</taxon>
        <taxon>Fungi</taxon>
        <taxon>Dikarya</taxon>
        <taxon>Ascomycota</taxon>
        <taxon>Pezizomycotina</taxon>
        <taxon>Pezizomycetes</taxon>
        <taxon>Pezizales</taxon>
        <taxon>Tuberaceae</taxon>
        <taxon>Tuber</taxon>
    </lineage>
</organism>
<feature type="region of interest" description="Disordered" evidence="1">
    <location>
        <begin position="20"/>
        <end position="42"/>
    </location>
</feature>